<organism evidence="9">
    <name type="scientific">Planktothricoides raciborskii GIHE-MW2</name>
    <dbReference type="NCBI Taxonomy" id="2792601"/>
    <lineage>
        <taxon>Bacteria</taxon>
        <taxon>Bacillati</taxon>
        <taxon>Cyanobacteriota</taxon>
        <taxon>Cyanophyceae</taxon>
        <taxon>Oscillatoriophycideae</taxon>
        <taxon>Oscillatoriales</taxon>
        <taxon>Oscillatoriaceae</taxon>
        <taxon>Planktothricoides</taxon>
    </lineage>
</organism>
<dbReference type="Gene3D" id="3.30.450.40">
    <property type="match status" value="1"/>
</dbReference>
<dbReference type="Gene3D" id="3.30.565.10">
    <property type="entry name" value="Histidine kinase-like ATPase, C-terminal domain"/>
    <property type="match status" value="1"/>
</dbReference>
<dbReference type="PROSITE" id="PS50011">
    <property type="entry name" value="PROTEIN_KINASE_DOM"/>
    <property type="match status" value="1"/>
</dbReference>
<dbReference type="SUPFAM" id="SSF47384">
    <property type="entry name" value="Homodimeric domain of signal transducing histidine kinase"/>
    <property type="match status" value="1"/>
</dbReference>
<dbReference type="SUPFAM" id="SSF56112">
    <property type="entry name" value="Protein kinase-like (PK-like)"/>
    <property type="match status" value="1"/>
</dbReference>
<evidence type="ECO:0000256" key="6">
    <source>
        <dbReference type="SAM" id="Coils"/>
    </source>
</evidence>
<name>A0AAU8J8T5_9CYAN</name>
<dbReference type="Pfam" id="PF02518">
    <property type="entry name" value="HATPase_c"/>
    <property type="match status" value="1"/>
</dbReference>
<dbReference type="Pfam" id="PF13191">
    <property type="entry name" value="AAA_16"/>
    <property type="match status" value="1"/>
</dbReference>
<evidence type="ECO:0000256" key="4">
    <source>
        <dbReference type="ARBA" id="ARBA00022777"/>
    </source>
</evidence>
<dbReference type="Gene3D" id="1.10.510.10">
    <property type="entry name" value="Transferase(Phosphotransferase) domain 1"/>
    <property type="match status" value="1"/>
</dbReference>
<dbReference type="Gene3D" id="3.40.50.300">
    <property type="entry name" value="P-loop containing nucleotide triphosphate hydrolases"/>
    <property type="match status" value="1"/>
</dbReference>
<sequence>MMISLSGYQITEAISANEKNLIYRGIQQISQQSSEQSSQIPVIIKTLASSNPTLEEITRLKQEYTLMHSVNIPGIVQAYELKRYQNSYALILEDFGGQSLQEWIANQSVTIQQGLEIAIALVKIVGQLHQARIIHKDINPSNIIINPDNKEVKLTDFSIASRLDRENTDLTNGNLLEGTLAYMSPEQTGRMNRFLDYRTDFYSLGVTFYQLFTGKLPFNTTDPMEMVHCHLAVEAISPQQHRPELDATIAAIILKLLSKTAEDRYQTAAGLQADLETCLSELQTTGMINSFPPGMRDRASVLLIPQKLYGREAEVQTLLDAFERVSKGTSEIMLVSGYSGVGKTSVVYEIHKPIVKTRGYFIAGKFDQYESNIPYAAIIQAFQQLIRQLLTEPSQNLKNWQQKILGSLKQNAQVIIDVIPELELILGEQPPVPQLGIYEAQNRFHRVFREFINVFCQAEHPLVIFLDDLQWADPATLKLLEFLMTDPDHQYLFVIGAYRENEVSPTHLTMQTLETIKASGTFIHNIELKPLSHQHIRELIADTLKADPENHHICQLALLIENKTQGNPFFLTQILKTLATEKLLNYDLTLAKWQWDIAKIQGIGITDYNVVQLIARNLSKLPEDTQKVLKFAACIGNQFNLDTLAIVNEQSTTETALKLWNALELGLVLPLSDAYKIPMLLDSDSPLIPEHQWAENYRQTILGDRQNSLNIDYKFLHDRVQQAAYSLIPESEKQLTHLKIGRLLLENLPPDTQKNQIFLLVNQLNLAIDLIENSSEKYELAALNLMAAKKAKSATAYKAALNYLNIGLNLLEADSWDRYYDLTLNLYVQAGEIEYLSANPERGNFLAAVAIAQAKSILDIIPIYEVKMQFYVNQSQAQKALETAEDILAQLKIQFPNSKSQILKEIRSLKEELSSRLPATADLINLPEMTDPYHLAAIRILQSAIGAAFHVNSLLLELAILTMVKLCVVNGNSPLATYVYVNYAMILSGFYGQLEKAYEFARLSLALMEQYQDSESKIRCKVMDIIYVLILPVHVHLKETIAPLFKAWEIGMNDGDLEYGFYCIAQHTNHMFFSGNPLNLLIIQQKHYLELIKKYKLEFHVWFSQLSYQMVFNLIHASKSPLCLGESSHKEAEIVQLFEETNNITLLFMINHYKTILAYLFKFCEPAANFGELTDKYKKGGVGSFQYYAHNFYYSLALLANLKRIDVPSKKRYLKIISANQKQMKLWAAHCPENFQHKYDLVEAERAKFRGRDTQAIAHYEKAIAGARQQGYIQEEALANELAGEFHLSRGRENMGRFYITEAHQGYLRWGAIAKVKQLETQYPEILGQIAISPSQSTEITRTRTTAPTGLNLLDLPTVMKAAQAISSEIVLSNLLEKLMTILLQNSGAQKGVLMLNDNNNLTIAVMGEVDGDRIRVLQSCPKEMSDTVPMSALNYVQRTQQSLVVNNAIDEEILAHDTYILKHQPKSVLCIPISARGQAIGLLYLENNLTTGAFTSDRLEVLQLLSSQAAISLENARLYSNLANANQQLEDYNNNLEQKVEQRTQELQATLKQLQKTEAQLIQTEKMSSLGQMVAGIAHEINNPINFIAANLDPANDYIQDLLELLDLYQTKFPKVPPEIEAKIEDIDLEYLSEDLTKILSSMKNGSDRIRDVVLGLRTFSRLDEAEIKRIDIHTGLDSTLMILQHRLNNINLIKQYGKLPLVQCYAGDLNQVFFNILDNSIYALSLAASPTNNQKINSENQTVTMPTILVATEQIDRDSISIKIRDNGPGISQALCEKIFEPFFTTKPVGSGKGLGLSISHQIIVEKHHGQLICHSSPGNGAEFTIILPIQAD</sequence>
<dbReference type="PANTHER" id="PTHR43642">
    <property type="entry name" value="HYBRID SIGNAL TRANSDUCTION HISTIDINE KINASE G"/>
    <property type="match status" value="1"/>
</dbReference>
<dbReference type="PROSITE" id="PS50109">
    <property type="entry name" value="HIS_KIN"/>
    <property type="match status" value="1"/>
</dbReference>
<dbReference type="SUPFAM" id="SSF55781">
    <property type="entry name" value="GAF domain-like"/>
    <property type="match status" value="1"/>
</dbReference>
<dbReference type="SUPFAM" id="SSF55874">
    <property type="entry name" value="ATPase domain of HSP90 chaperone/DNA topoisomerase II/histidine kinase"/>
    <property type="match status" value="1"/>
</dbReference>
<dbReference type="SMART" id="SM00065">
    <property type="entry name" value="GAF"/>
    <property type="match status" value="1"/>
</dbReference>
<keyword evidence="4" id="KW-0418">Kinase</keyword>
<dbReference type="InterPro" id="IPR036097">
    <property type="entry name" value="HisK_dim/P_sf"/>
</dbReference>
<dbReference type="InterPro" id="IPR003594">
    <property type="entry name" value="HATPase_dom"/>
</dbReference>
<dbReference type="InterPro" id="IPR029016">
    <property type="entry name" value="GAF-like_dom_sf"/>
</dbReference>
<keyword evidence="3" id="KW-0597">Phosphoprotein</keyword>
<dbReference type="EC" id="2.7.13.3" evidence="2"/>
<proteinExistence type="predicted"/>
<dbReference type="GO" id="GO:0000155">
    <property type="term" value="F:phosphorelay sensor kinase activity"/>
    <property type="evidence" value="ECO:0007669"/>
    <property type="project" value="InterPro"/>
</dbReference>
<evidence type="ECO:0000256" key="3">
    <source>
        <dbReference type="ARBA" id="ARBA00022553"/>
    </source>
</evidence>
<dbReference type="RefSeq" id="WP_354634917.1">
    <property type="nucleotide sequence ID" value="NZ_CP159837.1"/>
</dbReference>
<dbReference type="GO" id="GO:0005524">
    <property type="term" value="F:ATP binding"/>
    <property type="evidence" value="ECO:0007669"/>
    <property type="project" value="InterPro"/>
</dbReference>
<feature type="domain" description="Histidine kinase" evidence="8">
    <location>
        <begin position="1577"/>
        <end position="1834"/>
    </location>
</feature>
<evidence type="ECO:0000256" key="5">
    <source>
        <dbReference type="ARBA" id="ARBA00023012"/>
    </source>
</evidence>
<dbReference type="InterPro" id="IPR005467">
    <property type="entry name" value="His_kinase_dom"/>
</dbReference>
<dbReference type="InterPro" id="IPR027417">
    <property type="entry name" value="P-loop_NTPase"/>
</dbReference>
<reference evidence="9" key="1">
    <citation type="submission" date="2024-07" db="EMBL/GenBank/DDBJ databases">
        <authorList>
            <person name="Kim Y.J."/>
            <person name="Jeong J.Y."/>
        </authorList>
    </citation>
    <scope>NUCLEOTIDE SEQUENCE</scope>
    <source>
        <strain evidence="9">GIHE-MW2</strain>
    </source>
</reference>
<evidence type="ECO:0000256" key="2">
    <source>
        <dbReference type="ARBA" id="ARBA00012438"/>
    </source>
</evidence>
<dbReference type="InterPro" id="IPR036890">
    <property type="entry name" value="HATPase_C_sf"/>
</dbReference>
<dbReference type="InterPro" id="IPR003661">
    <property type="entry name" value="HisK_dim/P_dom"/>
</dbReference>
<evidence type="ECO:0000256" key="1">
    <source>
        <dbReference type="ARBA" id="ARBA00000085"/>
    </source>
</evidence>
<feature type="domain" description="Protein kinase" evidence="7">
    <location>
        <begin position="8"/>
        <end position="279"/>
    </location>
</feature>
<dbReference type="SUPFAM" id="SSF52540">
    <property type="entry name" value="P-loop containing nucleoside triphosphate hydrolases"/>
    <property type="match status" value="1"/>
</dbReference>
<dbReference type="InterPro" id="IPR053159">
    <property type="entry name" value="Hybrid_Histidine_Kinase"/>
</dbReference>
<dbReference type="PRINTS" id="PR00344">
    <property type="entry name" value="BCTRLSENSOR"/>
</dbReference>
<dbReference type="InterPro" id="IPR000719">
    <property type="entry name" value="Prot_kinase_dom"/>
</dbReference>
<dbReference type="InterPro" id="IPR003018">
    <property type="entry name" value="GAF"/>
</dbReference>
<dbReference type="InterPro" id="IPR011009">
    <property type="entry name" value="Kinase-like_dom_sf"/>
</dbReference>
<feature type="coiled-coil region" evidence="6">
    <location>
        <begin position="1516"/>
        <end position="1568"/>
    </location>
</feature>
<dbReference type="CDD" id="cd14014">
    <property type="entry name" value="STKc_PknB_like"/>
    <property type="match status" value="1"/>
</dbReference>
<keyword evidence="5" id="KW-0902">Two-component regulatory system</keyword>
<keyword evidence="6" id="KW-0175">Coiled coil</keyword>
<evidence type="ECO:0000259" key="8">
    <source>
        <dbReference type="PROSITE" id="PS50109"/>
    </source>
</evidence>
<evidence type="ECO:0000313" key="9">
    <source>
        <dbReference type="EMBL" id="XCM35541.1"/>
    </source>
</evidence>
<dbReference type="Pfam" id="PF00069">
    <property type="entry name" value="Pkinase"/>
    <property type="match status" value="1"/>
</dbReference>
<dbReference type="CDD" id="cd00082">
    <property type="entry name" value="HisKA"/>
    <property type="match status" value="1"/>
</dbReference>
<dbReference type="InterPro" id="IPR041664">
    <property type="entry name" value="AAA_16"/>
</dbReference>
<accession>A0AAU8J8T5</accession>
<dbReference type="SMART" id="SM00387">
    <property type="entry name" value="HATPase_c"/>
    <property type="match status" value="1"/>
</dbReference>
<comment type="catalytic activity">
    <reaction evidence="1">
        <text>ATP + protein L-histidine = ADP + protein N-phospho-L-histidine.</text>
        <dbReference type="EC" id="2.7.13.3"/>
    </reaction>
</comment>
<dbReference type="Gene3D" id="1.10.287.130">
    <property type="match status" value="1"/>
</dbReference>
<dbReference type="PANTHER" id="PTHR43642:SF1">
    <property type="entry name" value="HYBRID SIGNAL TRANSDUCTION HISTIDINE KINASE G"/>
    <property type="match status" value="1"/>
</dbReference>
<dbReference type="Pfam" id="PF01590">
    <property type="entry name" value="GAF"/>
    <property type="match status" value="1"/>
</dbReference>
<protein>
    <recommendedName>
        <fullName evidence="2">histidine kinase</fullName>
        <ecNumber evidence="2">2.7.13.3</ecNumber>
    </recommendedName>
</protein>
<gene>
    <name evidence="9" type="ORF">ABWT76_004230</name>
</gene>
<dbReference type="EMBL" id="CP159837">
    <property type="protein sequence ID" value="XCM35541.1"/>
    <property type="molecule type" value="Genomic_DNA"/>
</dbReference>
<keyword evidence="4" id="KW-0808">Transferase</keyword>
<dbReference type="InterPro" id="IPR004358">
    <property type="entry name" value="Sig_transdc_His_kin-like_C"/>
</dbReference>
<evidence type="ECO:0000259" key="7">
    <source>
        <dbReference type="PROSITE" id="PS50011"/>
    </source>
</evidence>